<dbReference type="InterPro" id="IPR033121">
    <property type="entry name" value="PEPTIDASE_A1"/>
</dbReference>
<dbReference type="InterPro" id="IPR034164">
    <property type="entry name" value="Pepsin-like_dom"/>
</dbReference>
<dbReference type="PROSITE" id="PS51767">
    <property type="entry name" value="PEPTIDASE_A1"/>
    <property type="match status" value="1"/>
</dbReference>
<sequence>MCQAAASLNGELTLLNQLVRGGLVDKLMFSVWIDPGPSYSSEGLIIIGGVDSRLYTGPLLYVKTTSDMFWQIKMTGIRINNGDVLARGSVAVIDSGGDGIWLPANMVRLINDRFLRFVRLNAANEAIHCDNVSKLPVLHFLIGRTSVSLGPEYYTDRFVHIYATSYNRIIYEYSLNPCHRVSINSSDCMCTYALQTTTNGRETTIKRLMFTPRKCSACRTHTPQITCGTTILIVDSPTLFDDRRQMPTRHCCYDCPSPLKDHPSKMVGSLNISSNFRFLEKILSTADNRQLPRHSLVKTIPNKSAFRDSATSLRFSLDISWTTGTKQLDCVIAWANYPAYCTVTGFQEELVNN</sequence>
<dbReference type="InterPro" id="IPR021109">
    <property type="entry name" value="Peptidase_aspartic_dom_sf"/>
</dbReference>
<dbReference type="GO" id="GO:0004190">
    <property type="term" value="F:aspartic-type endopeptidase activity"/>
    <property type="evidence" value="ECO:0007669"/>
    <property type="project" value="InterPro"/>
</dbReference>
<dbReference type="EMBL" id="DF142909">
    <property type="protein sequence ID" value="GAA48778.1"/>
    <property type="molecule type" value="Genomic_DNA"/>
</dbReference>
<reference evidence="3" key="1">
    <citation type="journal article" date="2011" name="Genome Biol.">
        <title>The draft genome of the carcinogenic human liver fluke Clonorchis sinensis.</title>
        <authorList>
            <person name="Wang X."/>
            <person name="Chen W."/>
            <person name="Huang Y."/>
            <person name="Sun J."/>
            <person name="Men J."/>
            <person name="Liu H."/>
            <person name="Luo F."/>
            <person name="Guo L."/>
            <person name="Lv X."/>
            <person name="Deng C."/>
            <person name="Zhou C."/>
            <person name="Fan Y."/>
            <person name="Li X."/>
            <person name="Huang L."/>
            <person name="Hu Y."/>
            <person name="Liang C."/>
            <person name="Hu X."/>
            <person name="Xu J."/>
            <person name="Yu X."/>
        </authorList>
    </citation>
    <scope>NUCLEOTIDE SEQUENCE [LARGE SCALE GENOMIC DNA]</scope>
    <source>
        <strain evidence="3">Henan</strain>
    </source>
</reference>
<dbReference type="AlphaFoldDB" id="G7Y743"/>
<dbReference type="Proteomes" id="UP000008909">
    <property type="component" value="Unassembled WGS sequence"/>
</dbReference>
<evidence type="ECO:0000313" key="4">
    <source>
        <dbReference type="Proteomes" id="UP000008909"/>
    </source>
</evidence>
<dbReference type="PANTHER" id="PTHR47966:SF51">
    <property type="entry name" value="BETA-SITE APP-CLEAVING ENZYME, ISOFORM A-RELATED"/>
    <property type="match status" value="1"/>
</dbReference>
<feature type="domain" description="Peptidase A1" evidence="2">
    <location>
        <begin position="1"/>
        <end position="211"/>
    </location>
</feature>
<dbReference type="Gene3D" id="2.40.70.10">
    <property type="entry name" value="Acid Proteases"/>
    <property type="match status" value="1"/>
</dbReference>
<dbReference type="GO" id="GO:0006508">
    <property type="term" value="P:proteolysis"/>
    <property type="evidence" value="ECO:0007669"/>
    <property type="project" value="InterPro"/>
</dbReference>
<comment type="similarity">
    <text evidence="1">Belongs to the peptidase A1 family.</text>
</comment>
<dbReference type="InterPro" id="IPR001461">
    <property type="entry name" value="Aspartic_peptidase_A1"/>
</dbReference>
<organism evidence="3 4">
    <name type="scientific">Clonorchis sinensis</name>
    <name type="common">Chinese liver fluke</name>
    <dbReference type="NCBI Taxonomy" id="79923"/>
    <lineage>
        <taxon>Eukaryota</taxon>
        <taxon>Metazoa</taxon>
        <taxon>Spiralia</taxon>
        <taxon>Lophotrochozoa</taxon>
        <taxon>Platyhelminthes</taxon>
        <taxon>Trematoda</taxon>
        <taxon>Digenea</taxon>
        <taxon>Opisthorchiida</taxon>
        <taxon>Opisthorchiata</taxon>
        <taxon>Opisthorchiidae</taxon>
        <taxon>Clonorchis</taxon>
    </lineage>
</organism>
<dbReference type="MEROPS" id="A01.057"/>
<dbReference type="PANTHER" id="PTHR47966">
    <property type="entry name" value="BETA-SITE APP-CLEAVING ENZYME, ISOFORM A-RELATED"/>
    <property type="match status" value="1"/>
</dbReference>
<dbReference type="Pfam" id="PF00026">
    <property type="entry name" value="Asp"/>
    <property type="match status" value="1"/>
</dbReference>
<name>G7Y743_CLOSI</name>
<evidence type="ECO:0000259" key="2">
    <source>
        <dbReference type="PROSITE" id="PS51767"/>
    </source>
</evidence>
<keyword evidence="4" id="KW-1185">Reference proteome</keyword>
<reference key="2">
    <citation type="submission" date="2011-10" db="EMBL/GenBank/DDBJ databases">
        <title>The genome and transcriptome sequence of Clonorchis sinensis provide insights into the carcinogenic liver fluke.</title>
        <authorList>
            <person name="Wang X."/>
            <person name="Huang Y."/>
            <person name="Chen W."/>
            <person name="Liu H."/>
            <person name="Guo L."/>
            <person name="Chen Y."/>
            <person name="Luo F."/>
            <person name="Zhou W."/>
            <person name="Sun J."/>
            <person name="Mao Q."/>
            <person name="Liang P."/>
            <person name="Zhou C."/>
            <person name="Tian Y."/>
            <person name="Men J."/>
            <person name="Lv X."/>
            <person name="Huang L."/>
            <person name="Zhou J."/>
            <person name="Hu Y."/>
            <person name="Li R."/>
            <person name="Zhang F."/>
            <person name="Lei H."/>
            <person name="Li X."/>
            <person name="Hu X."/>
            <person name="Liang C."/>
            <person name="Xu J."/>
            <person name="Wu Z."/>
            <person name="Yu X."/>
        </authorList>
    </citation>
    <scope>NUCLEOTIDE SEQUENCE</scope>
    <source>
        <strain>Henan</strain>
    </source>
</reference>
<gene>
    <name evidence="3" type="ORF">CLF_102021</name>
</gene>
<accession>G7Y743</accession>
<evidence type="ECO:0000313" key="3">
    <source>
        <dbReference type="EMBL" id="GAA48778.1"/>
    </source>
</evidence>
<evidence type="ECO:0000256" key="1">
    <source>
        <dbReference type="ARBA" id="ARBA00007447"/>
    </source>
</evidence>
<dbReference type="CDD" id="cd05471">
    <property type="entry name" value="pepsin_like"/>
    <property type="match status" value="1"/>
</dbReference>
<proteinExistence type="inferred from homology"/>
<dbReference type="SUPFAM" id="SSF50630">
    <property type="entry name" value="Acid proteases"/>
    <property type="match status" value="1"/>
</dbReference>
<protein>
    <submittedName>
        <fullName evidence="3">Cathepsin D</fullName>
    </submittedName>
</protein>